<dbReference type="SUPFAM" id="SSF52129">
    <property type="entry name" value="Caspase-like"/>
    <property type="match status" value="1"/>
</dbReference>
<feature type="chain" id="PRO_5047270491" evidence="1">
    <location>
        <begin position="20"/>
        <end position="508"/>
    </location>
</feature>
<accession>A0ABX7P408</accession>
<sequence>MMFVTLLTAALLSQAPVQAEPLPRRYALLVGANQGLGTDEPLRFADDDARRVLTVFREAGGLVAEDAQLVAGASAERVRAALGALRERMAREASPADQLLVYVSSHADGDSLHLSGTQLPVKELLQFMEQSPVGVAVMFIDSCRSGKATRVKGLQPVEERVVQWSAPAIQGRVIVTSSSADELSQESDDIQGSFFTQHLLAGLRGAGDISRDGRVTLQEAYTYAYGRTVESTLLSRAGSQHPAFLFDLKGQGELVLTAPVSASSRLIITVPEPGEWVVASEEGGEVLGVFSKGNGSVMLAVPPGGYRLRSRRDDSWLETRVTVPARGVMRVGAAQLRQGTLLAMREKGPRPWRGSLHLGATLANGTSSHFSTALGMQALTVLRGPSEQGFFNAFSAMAAWRSSNARKLEALRQREYELRLGLGHRLQGQEAAIVFGPEVGALLFDQRGGGVSGSGFTPYGGVGGSVWLALGRVSLVLSGTVGAAGIPEEAGTRLALRLNGGAGLGWSF</sequence>
<proteinExistence type="predicted"/>
<feature type="signal peptide" evidence="1">
    <location>
        <begin position="1"/>
        <end position="19"/>
    </location>
</feature>
<protein>
    <submittedName>
        <fullName evidence="3">Caspase family protein</fullName>
    </submittedName>
</protein>
<dbReference type="InterPro" id="IPR011600">
    <property type="entry name" value="Pept_C14_caspase"/>
</dbReference>
<name>A0ABX7P408_9BACT</name>
<evidence type="ECO:0000313" key="4">
    <source>
        <dbReference type="Proteomes" id="UP000662747"/>
    </source>
</evidence>
<evidence type="ECO:0000259" key="2">
    <source>
        <dbReference type="Pfam" id="PF00656"/>
    </source>
</evidence>
<gene>
    <name evidence="3" type="ORF">JY651_09895</name>
</gene>
<dbReference type="InterPro" id="IPR029030">
    <property type="entry name" value="Caspase-like_dom_sf"/>
</dbReference>
<dbReference type="RefSeq" id="WP_206726769.1">
    <property type="nucleotide sequence ID" value="NZ_CP071090.1"/>
</dbReference>
<dbReference type="Proteomes" id="UP000662747">
    <property type="component" value="Chromosome"/>
</dbReference>
<dbReference type="EMBL" id="CP071090">
    <property type="protein sequence ID" value="QSQ25213.1"/>
    <property type="molecule type" value="Genomic_DNA"/>
</dbReference>
<reference evidence="3 4" key="1">
    <citation type="submission" date="2021-02" db="EMBL/GenBank/DDBJ databases">
        <title>De Novo genome assembly of isolated myxobacteria.</title>
        <authorList>
            <person name="Stevens D.C."/>
        </authorList>
    </citation>
    <scope>NUCLEOTIDE SEQUENCE [LARGE SCALE GENOMIC DNA]</scope>
    <source>
        <strain evidence="4">SCPEA02</strain>
    </source>
</reference>
<organism evidence="3 4">
    <name type="scientific">Pyxidicoccus parkwayensis</name>
    <dbReference type="NCBI Taxonomy" id="2813578"/>
    <lineage>
        <taxon>Bacteria</taxon>
        <taxon>Pseudomonadati</taxon>
        <taxon>Myxococcota</taxon>
        <taxon>Myxococcia</taxon>
        <taxon>Myxococcales</taxon>
        <taxon>Cystobacterineae</taxon>
        <taxon>Myxococcaceae</taxon>
        <taxon>Pyxidicoccus</taxon>
    </lineage>
</organism>
<keyword evidence="4" id="KW-1185">Reference proteome</keyword>
<feature type="domain" description="Peptidase C14 caspase" evidence="2">
    <location>
        <begin position="24"/>
        <end position="224"/>
    </location>
</feature>
<evidence type="ECO:0000313" key="3">
    <source>
        <dbReference type="EMBL" id="QSQ25213.1"/>
    </source>
</evidence>
<dbReference type="Gene3D" id="3.40.50.1460">
    <property type="match status" value="1"/>
</dbReference>
<dbReference type="Pfam" id="PF00656">
    <property type="entry name" value="Peptidase_C14"/>
    <property type="match status" value="1"/>
</dbReference>
<evidence type="ECO:0000256" key="1">
    <source>
        <dbReference type="SAM" id="SignalP"/>
    </source>
</evidence>
<keyword evidence="1" id="KW-0732">Signal</keyword>